<comment type="similarity">
    <text evidence="1">Belongs to the glycosyl hydrolase 1 family.</text>
</comment>
<reference evidence="2 3" key="1">
    <citation type="submission" date="2018-06" db="EMBL/GenBank/DDBJ databases">
        <authorList>
            <consortium name="Pathogen Informatics"/>
            <person name="Doyle S."/>
        </authorList>
    </citation>
    <scope>NUCLEOTIDE SEQUENCE [LARGE SCALE GENOMIC DNA]</scope>
    <source>
        <strain evidence="2 3">NCTC5053</strain>
    </source>
</reference>
<gene>
    <name evidence="2" type="primary">bglC_1</name>
    <name evidence="2" type="ORF">NCTC5053_01170</name>
</gene>
<dbReference type="InterPro" id="IPR001360">
    <property type="entry name" value="Glyco_hydro_1"/>
</dbReference>
<dbReference type="PROSITE" id="PS00653">
    <property type="entry name" value="GLYCOSYL_HYDROL_F1_2"/>
    <property type="match status" value="1"/>
</dbReference>
<evidence type="ECO:0000256" key="1">
    <source>
        <dbReference type="RuleBase" id="RU003690"/>
    </source>
</evidence>
<dbReference type="GO" id="GO:0008706">
    <property type="term" value="F:6-phospho-beta-glucosidase activity"/>
    <property type="evidence" value="ECO:0007669"/>
    <property type="project" value="UniProtKB-EC"/>
</dbReference>
<dbReference type="AlphaFoldDB" id="A0A378A2E0"/>
<dbReference type="EMBL" id="UGMN01000004">
    <property type="protein sequence ID" value="STU94927.1"/>
    <property type="molecule type" value="Genomic_DNA"/>
</dbReference>
<dbReference type="EC" id="3.2.1.86" evidence="2"/>
<organism evidence="2 3">
    <name type="scientific">Klebsiella pneumoniae</name>
    <dbReference type="NCBI Taxonomy" id="573"/>
    <lineage>
        <taxon>Bacteria</taxon>
        <taxon>Pseudomonadati</taxon>
        <taxon>Pseudomonadota</taxon>
        <taxon>Gammaproteobacteria</taxon>
        <taxon>Enterobacterales</taxon>
        <taxon>Enterobacteriaceae</taxon>
        <taxon>Klebsiella/Raoultella group</taxon>
        <taxon>Klebsiella</taxon>
        <taxon>Klebsiella pneumoniae complex</taxon>
    </lineage>
</organism>
<dbReference type="PANTHER" id="PTHR10353">
    <property type="entry name" value="GLYCOSYL HYDROLASE"/>
    <property type="match status" value="1"/>
</dbReference>
<dbReference type="Proteomes" id="UP000254387">
    <property type="component" value="Unassembled WGS sequence"/>
</dbReference>
<dbReference type="PANTHER" id="PTHR10353:SF136">
    <property type="entry name" value="ARYL-PHOSPHO-BETA-D-GLUCOSIDASE BGLC"/>
    <property type="match status" value="1"/>
</dbReference>
<dbReference type="Pfam" id="PF00232">
    <property type="entry name" value="Glyco_hydro_1"/>
    <property type="match status" value="1"/>
</dbReference>
<dbReference type="GO" id="GO:0016052">
    <property type="term" value="P:carbohydrate catabolic process"/>
    <property type="evidence" value="ECO:0007669"/>
    <property type="project" value="TreeGrafter"/>
</dbReference>
<sequence>MAAFPHNFLWGAATAAYQVEGGHDADGKGPSIRDIYSHLPGTTFEGTTGDIAVDHYHRFREDVALMAEMGLPKLSILHLLAPPAARRAR</sequence>
<name>A0A378A2E0_KLEPN</name>
<dbReference type="GO" id="GO:0005829">
    <property type="term" value="C:cytosol"/>
    <property type="evidence" value="ECO:0007669"/>
    <property type="project" value="TreeGrafter"/>
</dbReference>
<keyword evidence="2" id="KW-0326">Glycosidase</keyword>
<proteinExistence type="inferred from homology"/>
<evidence type="ECO:0000313" key="2">
    <source>
        <dbReference type="EMBL" id="STU94927.1"/>
    </source>
</evidence>
<dbReference type="InterPro" id="IPR033132">
    <property type="entry name" value="GH_1_N_CS"/>
</dbReference>
<accession>A0A378A2E0</accession>
<dbReference type="Gene3D" id="3.20.20.80">
    <property type="entry name" value="Glycosidases"/>
    <property type="match status" value="1"/>
</dbReference>
<evidence type="ECO:0000313" key="3">
    <source>
        <dbReference type="Proteomes" id="UP000254387"/>
    </source>
</evidence>
<dbReference type="InterPro" id="IPR017853">
    <property type="entry name" value="GH"/>
</dbReference>
<keyword evidence="2" id="KW-0378">Hydrolase</keyword>
<protein>
    <submittedName>
        <fullName evidence="2">6-phospho-beta-glucosidase A</fullName>
        <ecNumber evidence="2">3.2.1.86</ecNumber>
    </submittedName>
</protein>
<dbReference type="SUPFAM" id="SSF51445">
    <property type="entry name" value="(Trans)glycosidases"/>
    <property type="match status" value="1"/>
</dbReference>